<reference evidence="15" key="1">
    <citation type="submission" date="2006-12" db="EMBL/GenBank/DDBJ databases">
        <title>Complete sequence of Halorhodospira halophila SL1.</title>
        <authorList>
            <consortium name="US DOE Joint Genome Institute"/>
            <person name="Copeland A."/>
            <person name="Lucas S."/>
            <person name="Lapidus A."/>
            <person name="Barry K."/>
            <person name="Detter J.C."/>
            <person name="Glavina del Rio T."/>
            <person name="Hammon N."/>
            <person name="Israni S."/>
            <person name="Dalin E."/>
            <person name="Tice H."/>
            <person name="Pitluck S."/>
            <person name="Saunders E."/>
            <person name="Brettin T."/>
            <person name="Bruce D."/>
            <person name="Han C."/>
            <person name="Tapia R."/>
            <person name="Schmutz J."/>
            <person name="Larimer F."/>
            <person name="Land M."/>
            <person name="Hauser L."/>
            <person name="Kyrpides N."/>
            <person name="Mikhailova N."/>
            <person name="Hoff W."/>
            <person name="Richardson P."/>
        </authorList>
    </citation>
    <scope>NUCLEOTIDE SEQUENCE [LARGE SCALE GENOMIC DNA]</scope>
    <source>
        <strain evidence="15">DSM 244 / SL1</strain>
    </source>
</reference>
<dbReference type="GO" id="GO:0071949">
    <property type="term" value="F:FAD binding"/>
    <property type="evidence" value="ECO:0007669"/>
    <property type="project" value="InterPro"/>
</dbReference>
<dbReference type="AlphaFoldDB" id="A1WXF4"/>
<evidence type="ECO:0000256" key="11">
    <source>
        <dbReference type="ARBA" id="ARBA00047837"/>
    </source>
</evidence>
<sequence length="405" mass="44075">MLMNHSQNAERFDVAVVGGGPAGATAARHLAQQGHEVLLLDRPGRIKPCGGAIPPRAVQDFEIPDDMICATVGSARMVSPSDRHVDMPIQDGYVGMVDREVFDEWLRSRAAEAGAQRRDATFKHLEEGDGGVYIRYAQGRGGADAETRQVWARVVIGADGANSAVGRQAIEGATEIPQVAAYHEIIEAPAAGEDDRFDPRRADVYYRGSISPDFYGWIFPHGDTVSVGAGSAVKGFSLRSAVEKLRQDAGLDQAKTLRREGAPIPMHPLKRWDNGRNVVLAGDAAGTVAPASGEGIYYAMVGGQYAAEAVERALATGDGAALAQAEKAFTRDHGQVFRVLGVMQRFWYTNNNRRERFVRICADPDVQALTWDAYMNKRLVRARPLAHMRIFFKNIAHLTGLAPVR</sequence>
<dbReference type="EC" id="1.3.1.83" evidence="2"/>
<keyword evidence="6" id="KW-0149">Chlorophyll biosynthesis</keyword>
<evidence type="ECO:0000313" key="14">
    <source>
        <dbReference type="EMBL" id="ABM62366.1"/>
    </source>
</evidence>
<dbReference type="NCBIfam" id="TIGR02032">
    <property type="entry name" value="GG-red-SF"/>
    <property type="match status" value="1"/>
</dbReference>
<evidence type="ECO:0000256" key="9">
    <source>
        <dbReference type="ARBA" id="ARBA00038079"/>
    </source>
</evidence>
<evidence type="ECO:0000256" key="4">
    <source>
        <dbReference type="ARBA" id="ARBA00022857"/>
    </source>
</evidence>
<keyword evidence="5" id="KW-0560">Oxidoreductase</keyword>
<comment type="catalytic activity">
    <reaction evidence="11">
        <text>phytyl diphosphate + 3 NADP(+) = geranylgeranyl diphosphate + 3 NADPH + 3 H(+)</text>
        <dbReference type="Rhea" id="RHEA:26229"/>
        <dbReference type="ChEBI" id="CHEBI:15378"/>
        <dbReference type="ChEBI" id="CHEBI:57533"/>
        <dbReference type="ChEBI" id="CHEBI:57783"/>
        <dbReference type="ChEBI" id="CHEBI:58349"/>
        <dbReference type="ChEBI" id="CHEBI:75434"/>
        <dbReference type="EC" id="1.3.1.83"/>
    </reaction>
</comment>
<dbReference type="eggNOG" id="COG0644">
    <property type="taxonomic scope" value="Bacteria"/>
</dbReference>
<dbReference type="InterPro" id="IPR036188">
    <property type="entry name" value="FAD/NAD-bd_sf"/>
</dbReference>
<dbReference type="Proteomes" id="UP000000647">
    <property type="component" value="Chromosome"/>
</dbReference>
<dbReference type="STRING" id="349124.Hhal_1602"/>
<dbReference type="PANTHER" id="PTHR42685">
    <property type="entry name" value="GERANYLGERANYL DIPHOSPHATE REDUCTASE"/>
    <property type="match status" value="1"/>
</dbReference>
<keyword evidence="4" id="KW-0521">NADP</keyword>
<evidence type="ECO:0000259" key="13">
    <source>
        <dbReference type="Pfam" id="PF01494"/>
    </source>
</evidence>
<dbReference type="FunFam" id="3.50.50.60:FF:000083">
    <property type="entry name" value="Geranylgeranyl diphosphate reductase"/>
    <property type="match status" value="1"/>
</dbReference>
<dbReference type="InterPro" id="IPR010253">
    <property type="entry name" value="BchP_ChlP_pln/prok"/>
</dbReference>
<evidence type="ECO:0000313" key="15">
    <source>
        <dbReference type="Proteomes" id="UP000000647"/>
    </source>
</evidence>
<dbReference type="RefSeq" id="WP_011814388.1">
    <property type="nucleotide sequence ID" value="NC_008789.1"/>
</dbReference>
<evidence type="ECO:0000256" key="7">
    <source>
        <dbReference type="ARBA" id="ARBA00023444"/>
    </source>
</evidence>
<dbReference type="GO" id="GO:0102067">
    <property type="term" value="F:geranylgeranyl diphosphate reductase activity"/>
    <property type="evidence" value="ECO:0007669"/>
    <property type="project" value="UniProtKB-EC"/>
</dbReference>
<evidence type="ECO:0000256" key="5">
    <source>
        <dbReference type="ARBA" id="ARBA00023002"/>
    </source>
</evidence>
<comment type="similarity">
    <text evidence="1">Belongs to the geranylgeranyl reductase family. ChlP subfamily.</text>
</comment>
<comment type="pathway">
    <text evidence="7">Porphyrin-containing compound metabolism.</text>
</comment>
<dbReference type="Gene3D" id="3.50.50.60">
    <property type="entry name" value="FAD/NAD(P)-binding domain"/>
    <property type="match status" value="1"/>
</dbReference>
<evidence type="ECO:0000256" key="1">
    <source>
        <dbReference type="ARBA" id="ARBA00006632"/>
    </source>
</evidence>
<organism evidence="14 15">
    <name type="scientific">Halorhodospira halophila (strain DSM 244 / SL1)</name>
    <name type="common">Ectothiorhodospira halophila (strain DSM 244 / SL1)</name>
    <dbReference type="NCBI Taxonomy" id="349124"/>
    <lineage>
        <taxon>Bacteria</taxon>
        <taxon>Pseudomonadati</taxon>
        <taxon>Pseudomonadota</taxon>
        <taxon>Gammaproteobacteria</taxon>
        <taxon>Chromatiales</taxon>
        <taxon>Ectothiorhodospiraceae</taxon>
        <taxon>Halorhodospira</taxon>
    </lineage>
</organism>
<evidence type="ECO:0000256" key="10">
    <source>
        <dbReference type="ARBA" id="ARBA00040363"/>
    </source>
</evidence>
<dbReference type="SUPFAM" id="SSF51905">
    <property type="entry name" value="FAD/NAD(P)-binding domain"/>
    <property type="match status" value="1"/>
</dbReference>
<accession>A1WXF4</accession>
<dbReference type="EMBL" id="CP000544">
    <property type="protein sequence ID" value="ABM62366.1"/>
    <property type="molecule type" value="Genomic_DNA"/>
</dbReference>
<comment type="similarity">
    <text evidence="9">Belongs to the CbrA family.</text>
</comment>
<dbReference type="KEGG" id="hha:Hhal_1602"/>
<gene>
    <name evidence="14" type="ordered locus">Hhal_1602</name>
</gene>
<dbReference type="PANTHER" id="PTHR42685:SF4">
    <property type="entry name" value="GERANYLGERANYL DIPHOSPHATE REDUCTASE, CHLOROPLASTIC"/>
    <property type="match status" value="1"/>
</dbReference>
<keyword evidence="3" id="KW-0602">Photosynthesis</keyword>
<dbReference type="GO" id="GO:0045550">
    <property type="term" value="F:geranylgeranyl reductase activity"/>
    <property type="evidence" value="ECO:0007669"/>
    <property type="project" value="InterPro"/>
</dbReference>
<dbReference type="InterPro" id="IPR011777">
    <property type="entry name" value="Geranylgeranyl_Rdtase_fam"/>
</dbReference>
<dbReference type="InterPro" id="IPR050407">
    <property type="entry name" value="Geranylgeranyl_reductase"/>
</dbReference>
<dbReference type="GO" id="GO:0015979">
    <property type="term" value="P:photosynthesis"/>
    <property type="evidence" value="ECO:0007669"/>
    <property type="project" value="UniProtKB-KW"/>
</dbReference>
<dbReference type="GO" id="GO:0015995">
    <property type="term" value="P:chlorophyll biosynthetic process"/>
    <property type="evidence" value="ECO:0007669"/>
    <property type="project" value="UniProtKB-KW"/>
</dbReference>
<dbReference type="InterPro" id="IPR002938">
    <property type="entry name" value="FAD-bd"/>
</dbReference>
<evidence type="ECO:0000256" key="3">
    <source>
        <dbReference type="ARBA" id="ARBA00022531"/>
    </source>
</evidence>
<proteinExistence type="inferred from homology"/>
<evidence type="ECO:0000256" key="12">
    <source>
        <dbReference type="ARBA" id="ARBA00067637"/>
    </source>
</evidence>
<protein>
    <recommendedName>
        <fullName evidence="12">Geranylgeranyl diphosphate reductase</fullName>
        <ecNumber evidence="2">1.3.1.83</ecNumber>
    </recommendedName>
    <alternativeName>
        <fullName evidence="8">Geranylgeranyl reductase</fullName>
    </alternativeName>
    <alternativeName>
        <fullName evidence="10">Protein CbrA</fullName>
    </alternativeName>
</protein>
<dbReference type="Pfam" id="PF01494">
    <property type="entry name" value="FAD_binding_3"/>
    <property type="match status" value="1"/>
</dbReference>
<dbReference type="HOGENOM" id="CLU_024648_3_1_6"/>
<evidence type="ECO:0000256" key="2">
    <source>
        <dbReference type="ARBA" id="ARBA00012380"/>
    </source>
</evidence>
<reference evidence="14 15" key="2">
    <citation type="journal article" date="2013" name="Stand. Genomic Sci.">
        <title>Complete genome sequence of Halorhodospira halophila SL1.</title>
        <authorList>
            <person name="Challacombe J.F."/>
            <person name="Majid S."/>
            <person name="Deole R."/>
            <person name="Brettin T.S."/>
            <person name="Bruce D."/>
            <person name="Delano S.F."/>
            <person name="Detter J.C."/>
            <person name="Gleasner C.D."/>
            <person name="Han C.S."/>
            <person name="Misra M."/>
            <person name="Reitenga K.G."/>
            <person name="Mikhailova N."/>
            <person name="Woyke T."/>
            <person name="Pitluck S."/>
            <person name="Nolan M."/>
            <person name="Land M.L."/>
            <person name="Saunders E."/>
            <person name="Tapia R."/>
            <person name="Lapidus A."/>
            <person name="Ivanova N."/>
            <person name="Hoff W.D."/>
        </authorList>
    </citation>
    <scope>NUCLEOTIDE SEQUENCE [LARGE SCALE GENOMIC DNA]</scope>
    <source>
        <strain evidence="15">DSM 244 / SL1</strain>
    </source>
</reference>
<name>A1WXF4_HALHL</name>
<evidence type="ECO:0000256" key="6">
    <source>
        <dbReference type="ARBA" id="ARBA00023171"/>
    </source>
</evidence>
<dbReference type="NCBIfam" id="TIGR02023">
    <property type="entry name" value="BchP-ChlP"/>
    <property type="match status" value="1"/>
</dbReference>
<feature type="domain" description="FAD-binding" evidence="13">
    <location>
        <begin position="12"/>
        <end position="310"/>
    </location>
</feature>
<dbReference type="PRINTS" id="PR00420">
    <property type="entry name" value="RNGMNOXGNASE"/>
</dbReference>
<keyword evidence="15" id="KW-1185">Reference proteome</keyword>
<evidence type="ECO:0000256" key="8">
    <source>
        <dbReference type="ARBA" id="ARBA00033069"/>
    </source>
</evidence>